<dbReference type="EMBL" id="CP095043">
    <property type="protein sequence ID" value="UOQ61753.1"/>
    <property type="molecule type" value="Genomic_DNA"/>
</dbReference>
<sequence>MTPDHIDTVAQHIRTIDAYLREGVSRRDIARRLRAKTWRRVGKGGVVPTSVWDQWFPHQRHLARVIVASRETRSRPVFSHQSAAALLGSPIWQFEDAAPHIISSSAHGRTPTLVRHQFAVDECDVTEIHGFRCTAPERTLVDLSTTHTRPEQLLTFADSILARHARRERRVDREATELWRLAMEKRLRAARGQRGVRLLRSVVSFADARSDSPLESTSRWRFHEFGIAVEPQYAVPSPRGVCYFVDFHLSGRAIFGECDGRSKYLDPNLRGGLSPGEAMLEEKRREDWITATTGNRFIRWGVPEVSTPKRFGEMLHAFRIPLDPPGRRLW</sequence>
<evidence type="ECO:0000313" key="2">
    <source>
        <dbReference type="Proteomes" id="UP000831775"/>
    </source>
</evidence>
<protein>
    <recommendedName>
        <fullName evidence="3">Transcriptional regulator, AbiEi antitoxin, Type IV TA system</fullName>
    </recommendedName>
</protein>
<gene>
    <name evidence="1" type="ORF">MUN76_07305</name>
</gene>
<proteinExistence type="predicted"/>
<dbReference type="RefSeq" id="WP_244688459.1">
    <property type="nucleotide sequence ID" value="NZ_CP095043.1"/>
</dbReference>
<accession>A0ABY4FZM1</accession>
<evidence type="ECO:0000313" key="1">
    <source>
        <dbReference type="EMBL" id="UOQ61753.1"/>
    </source>
</evidence>
<keyword evidence="2" id="KW-1185">Reference proteome</keyword>
<organism evidence="1 2">
    <name type="scientific">Leucobacter rhizosphaerae</name>
    <dbReference type="NCBI Taxonomy" id="2932245"/>
    <lineage>
        <taxon>Bacteria</taxon>
        <taxon>Bacillati</taxon>
        <taxon>Actinomycetota</taxon>
        <taxon>Actinomycetes</taxon>
        <taxon>Micrococcales</taxon>
        <taxon>Microbacteriaceae</taxon>
        <taxon>Leucobacter</taxon>
    </lineage>
</organism>
<reference evidence="1 2" key="1">
    <citation type="submission" date="2022-04" db="EMBL/GenBank/DDBJ databases">
        <title>Leucobacter sp. isolated from rhizosphere of onion.</title>
        <authorList>
            <person name="Won M."/>
            <person name="Lee C.-M."/>
            <person name="Woen H.-Y."/>
            <person name="Kwon S.-W."/>
        </authorList>
    </citation>
    <scope>NUCLEOTIDE SEQUENCE [LARGE SCALE GENOMIC DNA]</scope>
    <source>
        <strain evidence="1 2">H25R-14</strain>
    </source>
</reference>
<evidence type="ECO:0008006" key="3">
    <source>
        <dbReference type="Google" id="ProtNLM"/>
    </source>
</evidence>
<dbReference type="Proteomes" id="UP000831775">
    <property type="component" value="Chromosome"/>
</dbReference>
<name>A0ABY4FZM1_9MICO</name>